<dbReference type="EMBL" id="KB097744">
    <property type="protein sequence ID" value="ESN90879.1"/>
    <property type="molecule type" value="Genomic_DNA"/>
</dbReference>
<reference evidence="4" key="1">
    <citation type="submission" date="2012-12" db="EMBL/GenBank/DDBJ databases">
        <authorList>
            <person name="Hellsten U."/>
            <person name="Grimwood J."/>
            <person name="Chapman J.A."/>
            <person name="Shapiro H."/>
            <person name="Aerts A."/>
            <person name="Otillar R.P."/>
            <person name="Terry A.Y."/>
            <person name="Boore J.L."/>
            <person name="Simakov O."/>
            <person name="Marletaz F."/>
            <person name="Cho S.-J."/>
            <person name="Edsinger-Gonzales E."/>
            <person name="Havlak P."/>
            <person name="Kuo D.-H."/>
            <person name="Larsson T."/>
            <person name="Lv J."/>
            <person name="Arendt D."/>
            <person name="Savage R."/>
            <person name="Osoegawa K."/>
            <person name="de Jong P."/>
            <person name="Lindberg D.R."/>
            <person name="Seaver E.C."/>
            <person name="Weisblat D.A."/>
            <person name="Putnam N.H."/>
            <person name="Grigoriev I.V."/>
            <person name="Rokhsar D.S."/>
        </authorList>
    </citation>
    <scope>NUCLEOTIDE SEQUENCE</scope>
</reference>
<dbReference type="EMBL" id="AMQM01008264">
    <property type="status" value="NOT_ANNOTATED_CDS"/>
    <property type="molecule type" value="Genomic_DNA"/>
</dbReference>
<dbReference type="InParanoid" id="T1FIF1"/>
<dbReference type="CDD" id="cd00037">
    <property type="entry name" value="CLECT"/>
    <property type="match status" value="1"/>
</dbReference>
<dbReference type="GeneID" id="20208600"/>
<dbReference type="SUPFAM" id="SSF56436">
    <property type="entry name" value="C-type lectin-like"/>
    <property type="match status" value="1"/>
</dbReference>
<dbReference type="KEGG" id="hro:HELRODRAFT_182588"/>
<reference evidence="3" key="3">
    <citation type="submission" date="2015-06" db="UniProtKB">
        <authorList>
            <consortium name="EnsemblMetazoa"/>
        </authorList>
    </citation>
    <scope>IDENTIFICATION</scope>
</reference>
<dbReference type="Gene3D" id="3.10.100.10">
    <property type="entry name" value="Mannose-Binding Protein A, subunit A"/>
    <property type="match status" value="1"/>
</dbReference>
<proteinExistence type="predicted"/>
<organism evidence="3 4">
    <name type="scientific">Helobdella robusta</name>
    <name type="common">Californian leech</name>
    <dbReference type="NCBI Taxonomy" id="6412"/>
    <lineage>
        <taxon>Eukaryota</taxon>
        <taxon>Metazoa</taxon>
        <taxon>Spiralia</taxon>
        <taxon>Lophotrochozoa</taxon>
        <taxon>Annelida</taxon>
        <taxon>Clitellata</taxon>
        <taxon>Hirudinea</taxon>
        <taxon>Rhynchobdellida</taxon>
        <taxon>Glossiphoniidae</taxon>
        <taxon>Helobdella</taxon>
    </lineage>
</organism>
<evidence type="ECO:0000313" key="2">
    <source>
        <dbReference type="EMBL" id="ESN90879.1"/>
    </source>
</evidence>
<keyword evidence="1" id="KW-0732">Signal</keyword>
<dbReference type="CTD" id="20208600"/>
<dbReference type="InterPro" id="IPR016187">
    <property type="entry name" value="CTDL_fold"/>
</dbReference>
<dbReference type="EnsemblMetazoa" id="HelroT182588">
    <property type="protein sequence ID" value="HelroP182588"/>
    <property type="gene ID" value="HelroG182588"/>
</dbReference>
<dbReference type="GO" id="GO:0006955">
    <property type="term" value="P:immune response"/>
    <property type="evidence" value="ECO:0000318"/>
    <property type="project" value="GO_Central"/>
</dbReference>
<evidence type="ECO:0000256" key="1">
    <source>
        <dbReference type="SAM" id="SignalP"/>
    </source>
</evidence>
<accession>T1FIF1</accession>
<feature type="chain" id="PRO_5010980652" description="C-type lectin domain-containing protein" evidence="1">
    <location>
        <begin position="24"/>
        <end position="186"/>
    </location>
</feature>
<dbReference type="HOGENOM" id="CLU_1455974_0_0_1"/>
<reference evidence="2 4" key="2">
    <citation type="journal article" date="2013" name="Nature">
        <title>Insights into bilaterian evolution from three spiralian genomes.</title>
        <authorList>
            <person name="Simakov O."/>
            <person name="Marletaz F."/>
            <person name="Cho S.J."/>
            <person name="Edsinger-Gonzales E."/>
            <person name="Havlak P."/>
            <person name="Hellsten U."/>
            <person name="Kuo D.H."/>
            <person name="Larsson T."/>
            <person name="Lv J."/>
            <person name="Arendt D."/>
            <person name="Savage R."/>
            <person name="Osoegawa K."/>
            <person name="de Jong P."/>
            <person name="Grimwood J."/>
            <person name="Chapman J.A."/>
            <person name="Shapiro H."/>
            <person name="Aerts A."/>
            <person name="Otillar R.P."/>
            <person name="Terry A.Y."/>
            <person name="Boore J.L."/>
            <person name="Grigoriev I.V."/>
            <person name="Lindberg D.R."/>
            <person name="Seaver E.C."/>
            <person name="Weisblat D.A."/>
            <person name="Putnam N.H."/>
            <person name="Rokhsar D.S."/>
        </authorList>
    </citation>
    <scope>NUCLEOTIDE SEQUENCE</scope>
</reference>
<sequence length="186" mass="21658">MTFHQMFIVLSLLLSVSVKKSQSEEYFKDGIYLNWTGVFVSTLAKAQNHCQRSGMKLLELRDERMFEVLNNKTSNGKVAIESHKDCVVVELSDNDSVTVSSQTAYHEFHYACQYKQTDPTSSQPWNVEMNSKKLRWFDARNDCLRKGGDLLVMRDAIRDSKVIFKDYRNVPYWVGLTNLNYYWQTG</sequence>
<gene>
    <name evidence="3" type="primary">20208600</name>
    <name evidence="2" type="ORF">HELRODRAFT_182588</name>
</gene>
<keyword evidence="4" id="KW-1185">Reference proteome</keyword>
<protein>
    <recommendedName>
        <fullName evidence="5">C-type lectin domain-containing protein</fullName>
    </recommendedName>
</protein>
<feature type="signal peptide" evidence="1">
    <location>
        <begin position="1"/>
        <end position="23"/>
    </location>
</feature>
<dbReference type="OrthoDB" id="6133475at2759"/>
<dbReference type="GO" id="GO:0038187">
    <property type="term" value="F:pattern recognition receptor activity"/>
    <property type="evidence" value="ECO:0000318"/>
    <property type="project" value="GO_Central"/>
</dbReference>
<evidence type="ECO:0000313" key="4">
    <source>
        <dbReference type="Proteomes" id="UP000015101"/>
    </source>
</evidence>
<dbReference type="RefSeq" id="XP_009031082.1">
    <property type="nucleotide sequence ID" value="XM_009032834.1"/>
</dbReference>
<dbReference type="AlphaFoldDB" id="T1FIF1"/>
<dbReference type="GO" id="GO:0009897">
    <property type="term" value="C:external side of plasma membrane"/>
    <property type="evidence" value="ECO:0000318"/>
    <property type="project" value="GO_Central"/>
</dbReference>
<dbReference type="Proteomes" id="UP000015101">
    <property type="component" value="Unassembled WGS sequence"/>
</dbReference>
<name>T1FIF1_HELRO</name>
<evidence type="ECO:0008006" key="5">
    <source>
        <dbReference type="Google" id="ProtNLM"/>
    </source>
</evidence>
<dbReference type="GO" id="GO:0030246">
    <property type="term" value="F:carbohydrate binding"/>
    <property type="evidence" value="ECO:0000318"/>
    <property type="project" value="GO_Central"/>
</dbReference>
<evidence type="ECO:0000313" key="3">
    <source>
        <dbReference type="EnsemblMetazoa" id="HelroP182588"/>
    </source>
</evidence>
<dbReference type="InterPro" id="IPR016186">
    <property type="entry name" value="C-type_lectin-like/link_sf"/>
</dbReference>